<organism evidence="2 3">
    <name type="scientific">Mycena citricolor</name>
    <dbReference type="NCBI Taxonomy" id="2018698"/>
    <lineage>
        <taxon>Eukaryota</taxon>
        <taxon>Fungi</taxon>
        <taxon>Dikarya</taxon>
        <taxon>Basidiomycota</taxon>
        <taxon>Agaricomycotina</taxon>
        <taxon>Agaricomycetes</taxon>
        <taxon>Agaricomycetidae</taxon>
        <taxon>Agaricales</taxon>
        <taxon>Marasmiineae</taxon>
        <taxon>Mycenaceae</taxon>
        <taxon>Mycena</taxon>
    </lineage>
</organism>
<comment type="caution">
    <text evidence="2">The sequence shown here is derived from an EMBL/GenBank/DDBJ whole genome shotgun (WGS) entry which is preliminary data.</text>
</comment>
<dbReference type="EMBL" id="CAVNYO010000462">
    <property type="protein sequence ID" value="CAK5282779.1"/>
    <property type="molecule type" value="Genomic_DNA"/>
</dbReference>
<evidence type="ECO:0000313" key="2">
    <source>
        <dbReference type="EMBL" id="CAK5282779.1"/>
    </source>
</evidence>
<reference evidence="2" key="1">
    <citation type="submission" date="2023-11" db="EMBL/GenBank/DDBJ databases">
        <authorList>
            <person name="De Vega J J."/>
            <person name="De Vega J J."/>
        </authorList>
    </citation>
    <scope>NUCLEOTIDE SEQUENCE</scope>
</reference>
<evidence type="ECO:0000313" key="3">
    <source>
        <dbReference type="Proteomes" id="UP001295794"/>
    </source>
</evidence>
<dbReference type="Proteomes" id="UP001295794">
    <property type="component" value="Unassembled WGS sequence"/>
</dbReference>
<feature type="chain" id="PRO_5042116982" evidence="1">
    <location>
        <begin position="22"/>
        <end position="55"/>
    </location>
</feature>
<name>A0AAD2HV14_9AGAR</name>
<feature type="signal peptide" evidence="1">
    <location>
        <begin position="1"/>
        <end position="21"/>
    </location>
</feature>
<protein>
    <submittedName>
        <fullName evidence="2">Uncharacterized protein</fullName>
    </submittedName>
</protein>
<keyword evidence="1" id="KW-0732">Signal</keyword>
<proteinExistence type="predicted"/>
<sequence length="55" mass="6140">MTLSLLMRWLAGISLDMFALTRMDNRSQPDPKSLDPSATHSAFDLSRSSFPIALE</sequence>
<keyword evidence="3" id="KW-1185">Reference proteome</keyword>
<accession>A0AAD2HV14</accession>
<evidence type="ECO:0000256" key="1">
    <source>
        <dbReference type="SAM" id="SignalP"/>
    </source>
</evidence>
<dbReference type="AlphaFoldDB" id="A0AAD2HV14"/>
<gene>
    <name evidence="2" type="ORF">MYCIT1_LOCUS34814</name>
</gene>